<sequence>MEGTPDLSDPIMTPDAERERNVLFVIVLFHTVGLIGFIVLAFTVFFLKLVPWHLLLMLVIIIYNHKQLNGKFISFAITVFVLGFCAELTGVHTGLLFGSYNYGLTLGLKLWGIPLVIGINWFLLIYSTGVLMQRSRVKNIFVRILTGALLLVLLDFFIEPVAIHFDYWHWAANGIPLKNYLCWFLISGAMLFIFEKFKFDMQNKAPVALLIMQFVFFMILGLIY</sequence>
<evidence type="ECO:0008006" key="4">
    <source>
        <dbReference type="Google" id="ProtNLM"/>
    </source>
</evidence>
<evidence type="ECO:0000313" key="3">
    <source>
        <dbReference type="Proteomes" id="UP001500742"/>
    </source>
</evidence>
<comment type="caution">
    <text evidence="2">The sequence shown here is derived from an EMBL/GenBank/DDBJ whole genome shotgun (WGS) entry which is preliminary data.</text>
</comment>
<keyword evidence="1" id="KW-0812">Transmembrane</keyword>
<evidence type="ECO:0000313" key="2">
    <source>
        <dbReference type="EMBL" id="GAA3973123.1"/>
    </source>
</evidence>
<gene>
    <name evidence="2" type="ORF">GCM10022210_24080</name>
</gene>
<dbReference type="InterPro" id="IPR007354">
    <property type="entry name" value="CruF-like"/>
</dbReference>
<dbReference type="PANTHER" id="PTHR39419:SF1">
    <property type="entry name" value="SLL0814 PROTEIN"/>
    <property type="match status" value="1"/>
</dbReference>
<dbReference type="EMBL" id="BAAAZC010000018">
    <property type="protein sequence ID" value="GAA3973123.1"/>
    <property type="molecule type" value="Genomic_DNA"/>
</dbReference>
<dbReference type="RefSeq" id="WP_259094501.1">
    <property type="nucleotide sequence ID" value="NZ_BAAAZC010000018.1"/>
</dbReference>
<reference evidence="3" key="1">
    <citation type="journal article" date="2019" name="Int. J. Syst. Evol. Microbiol.">
        <title>The Global Catalogue of Microorganisms (GCM) 10K type strain sequencing project: providing services to taxonomists for standard genome sequencing and annotation.</title>
        <authorList>
            <consortium name="The Broad Institute Genomics Platform"/>
            <consortium name="The Broad Institute Genome Sequencing Center for Infectious Disease"/>
            <person name="Wu L."/>
            <person name="Ma J."/>
        </authorList>
    </citation>
    <scope>NUCLEOTIDE SEQUENCE [LARGE SCALE GENOMIC DNA]</scope>
    <source>
        <strain evidence="3">JCM 16601</strain>
    </source>
</reference>
<name>A0ABP7PXL4_9SPHI</name>
<keyword evidence="1" id="KW-1133">Transmembrane helix</keyword>
<feature type="transmembrane region" description="Helical" evidence="1">
    <location>
        <begin position="177"/>
        <end position="194"/>
    </location>
</feature>
<accession>A0ABP7PXL4</accession>
<feature type="transmembrane region" description="Helical" evidence="1">
    <location>
        <begin position="111"/>
        <end position="132"/>
    </location>
</feature>
<feature type="transmembrane region" description="Helical" evidence="1">
    <location>
        <begin position="21"/>
        <end position="43"/>
    </location>
</feature>
<feature type="transmembrane region" description="Helical" evidence="1">
    <location>
        <begin position="72"/>
        <end position="91"/>
    </location>
</feature>
<evidence type="ECO:0000256" key="1">
    <source>
        <dbReference type="SAM" id="Phobius"/>
    </source>
</evidence>
<feature type="transmembrane region" description="Helical" evidence="1">
    <location>
        <begin position="206"/>
        <end position="223"/>
    </location>
</feature>
<protein>
    <recommendedName>
        <fullName evidence="4">Carotenoid biosynthesis protein</fullName>
    </recommendedName>
</protein>
<dbReference type="Proteomes" id="UP001500742">
    <property type="component" value="Unassembled WGS sequence"/>
</dbReference>
<keyword evidence="1" id="KW-0472">Membrane</keyword>
<organism evidence="2 3">
    <name type="scientific">Mucilaginibacter dorajii</name>
    <dbReference type="NCBI Taxonomy" id="692994"/>
    <lineage>
        <taxon>Bacteria</taxon>
        <taxon>Pseudomonadati</taxon>
        <taxon>Bacteroidota</taxon>
        <taxon>Sphingobacteriia</taxon>
        <taxon>Sphingobacteriales</taxon>
        <taxon>Sphingobacteriaceae</taxon>
        <taxon>Mucilaginibacter</taxon>
    </lineage>
</organism>
<feature type="transmembrane region" description="Helical" evidence="1">
    <location>
        <begin position="49"/>
        <end position="65"/>
    </location>
</feature>
<dbReference type="Pfam" id="PF04240">
    <property type="entry name" value="Caroten_synth"/>
    <property type="match status" value="1"/>
</dbReference>
<dbReference type="PANTHER" id="PTHR39419">
    <property type="entry name" value="SLL0814 PROTEIN"/>
    <property type="match status" value="1"/>
</dbReference>
<keyword evidence="3" id="KW-1185">Reference proteome</keyword>
<feature type="transmembrane region" description="Helical" evidence="1">
    <location>
        <begin position="144"/>
        <end position="165"/>
    </location>
</feature>
<proteinExistence type="predicted"/>